<dbReference type="AlphaFoldDB" id="A0A1Q9F1V1"/>
<evidence type="ECO:0000313" key="1">
    <source>
        <dbReference type="EMBL" id="OLQ13637.1"/>
    </source>
</evidence>
<keyword evidence="2" id="KW-1185">Reference proteome</keyword>
<dbReference type="OrthoDB" id="431021at2759"/>
<protein>
    <submittedName>
        <fullName evidence="1">Uncharacterized protein</fullName>
    </submittedName>
</protein>
<gene>
    <name evidence="1" type="ORF">AK812_SmicGene2338</name>
</gene>
<sequence length="253" mass="27127">MDGWIDGCTDRQAALAILLNKVTDVSVLTGPRISEQMKDAGSDVLLLCLSSPVSRSSPGSAESFKDEIPSSWEVPPIPFGKLPVSRPGLPARWQVPAKIPAGRWLQGQPLGDFDRSNAQLHQHLSVGMLPLHASVGRLPPQSPASRQLPEDRHLHETAEWVRQRLQCLPPSCHTAVVVWVGDSENMARSSGRGCRLRNEGTPAIVGFADAADAAKAHEIWVLELRAIGRSCCAVQRGLASEGMQSSSGELGAA</sequence>
<dbReference type="EMBL" id="LSRX01000025">
    <property type="protein sequence ID" value="OLQ13637.1"/>
    <property type="molecule type" value="Genomic_DNA"/>
</dbReference>
<name>A0A1Q9F1V1_SYMMI</name>
<dbReference type="Proteomes" id="UP000186817">
    <property type="component" value="Unassembled WGS sequence"/>
</dbReference>
<evidence type="ECO:0000313" key="2">
    <source>
        <dbReference type="Proteomes" id="UP000186817"/>
    </source>
</evidence>
<reference evidence="1 2" key="1">
    <citation type="submission" date="2016-02" db="EMBL/GenBank/DDBJ databases">
        <title>Genome analysis of coral dinoflagellate symbionts highlights evolutionary adaptations to a symbiotic lifestyle.</title>
        <authorList>
            <person name="Aranda M."/>
            <person name="Li Y."/>
            <person name="Liew Y.J."/>
            <person name="Baumgarten S."/>
            <person name="Simakov O."/>
            <person name="Wilson M."/>
            <person name="Piel J."/>
            <person name="Ashoor H."/>
            <person name="Bougouffa S."/>
            <person name="Bajic V.B."/>
            <person name="Ryu T."/>
            <person name="Ravasi T."/>
            <person name="Bayer T."/>
            <person name="Micklem G."/>
            <person name="Kim H."/>
            <person name="Bhak J."/>
            <person name="Lajeunesse T.C."/>
            <person name="Voolstra C.R."/>
        </authorList>
    </citation>
    <scope>NUCLEOTIDE SEQUENCE [LARGE SCALE GENOMIC DNA]</scope>
    <source>
        <strain evidence="1 2">CCMP2467</strain>
    </source>
</reference>
<comment type="caution">
    <text evidence="1">The sequence shown here is derived from an EMBL/GenBank/DDBJ whole genome shotgun (WGS) entry which is preliminary data.</text>
</comment>
<organism evidence="1 2">
    <name type="scientific">Symbiodinium microadriaticum</name>
    <name type="common">Dinoflagellate</name>
    <name type="synonym">Zooxanthella microadriatica</name>
    <dbReference type="NCBI Taxonomy" id="2951"/>
    <lineage>
        <taxon>Eukaryota</taxon>
        <taxon>Sar</taxon>
        <taxon>Alveolata</taxon>
        <taxon>Dinophyceae</taxon>
        <taxon>Suessiales</taxon>
        <taxon>Symbiodiniaceae</taxon>
        <taxon>Symbiodinium</taxon>
    </lineage>
</organism>
<proteinExistence type="predicted"/>
<accession>A0A1Q9F1V1</accession>